<evidence type="ECO:0000313" key="4">
    <source>
        <dbReference type="EMBL" id="PNY05504.1"/>
    </source>
</evidence>
<dbReference type="AlphaFoldDB" id="A0A2K3NR37"/>
<feature type="compositionally biased region" description="Basic and acidic residues" evidence="2">
    <location>
        <begin position="453"/>
        <end position="464"/>
    </location>
</feature>
<accession>A0A2K3NR37</accession>
<proteinExistence type="predicted"/>
<feature type="compositionally biased region" description="Basic and acidic residues" evidence="2">
    <location>
        <begin position="1"/>
        <end position="11"/>
    </location>
</feature>
<comment type="caution">
    <text evidence="4">The sequence shown here is derived from an EMBL/GenBank/DDBJ whole genome shotgun (WGS) entry which is preliminary data.</text>
</comment>
<evidence type="ECO:0000313" key="5">
    <source>
        <dbReference type="Proteomes" id="UP000236291"/>
    </source>
</evidence>
<keyword evidence="1" id="KW-0175">Coiled coil</keyword>
<evidence type="ECO:0000256" key="1">
    <source>
        <dbReference type="SAM" id="Coils"/>
    </source>
</evidence>
<dbReference type="Proteomes" id="UP000236291">
    <property type="component" value="Unassembled WGS sequence"/>
</dbReference>
<feature type="coiled-coil region" evidence="1">
    <location>
        <begin position="547"/>
        <end position="596"/>
    </location>
</feature>
<feature type="domain" description="Transposase (putative) gypsy type" evidence="3">
    <location>
        <begin position="163"/>
        <end position="219"/>
    </location>
</feature>
<dbReference type="EMBL" id="ASHM01000835">
    <property type="protein sequence ID" value="PNY05504.1"/>
    <property type="molecule type" value="Genomic_DNA"/>
</dbReference>
<dbReference type="InterPro" id="IPR007321">
    <property type="entry name" value="Transposase_28"/>
</dbReference>
<evidence type="ECO:0000256" key="2">
    <source>
        <dbReference type="SAM" id="MobiDB-lite"/>
    </source>
</evidence>
<dbReference type="PANTHER" id="PTHR31099">
    <property type="entry name" value="OS06G0165300 PROTEIN"/>
    <property type="match status" value="1"/>
</dbReference>
<feature type="compositionally biased region" description="Basic and acidic residues" evidence="2">
    <location>
        <begin position="425"/>
        <end position="437"/>
    </location>
</feature>
<sequence length="704" mass="78926">MVQQHRERSDPMGRFSKTSPPTLEAIDQIRCRFTGADGSLDELGFYSEIFGCPLSPSDIDSDDDTSSDSDCFVIPPSSFTGKALNRLDLAIRYTPPGEMETPSKYATVESIKAFREITQLLDGEDDDQLIVEPVGEGELVHTVNCEEPHYFYMYGDVIRALNLWFPFTCFEDTVLRILNVAPTQLHPNSWAFIKAFELVCLGLNLEPRLGVFFSFYYVKSLSPGKMVSLSSLPNRGLFVLFASHFKSYHDSFFRVRHGPPLARLMYDNNRNRLFPFYWTTDPRAIKGVDYAHLTDFEKETVAFLNSFGRLDIKDLLSRETKVESLRRYLRRMTTIDEEEWLSYLAKSTEKQANPEPFVDPALQLLLGDQDGNKGKRKRTKGESHRPPKSVKKDDGSSSHVKIDDGTSPSKGGRVLRSRSASSVPRSEKVAKGPDDSSTKAAASSSHDVASPGDKGDHHGDVIGESHFLHSSGEARTSAWDGSFDPLAFIQQKVLLDGDFARFEQTSVADLRRLSLLHGVQGLVLNYQLSERQAKEASAAAAKTDEVARSAKEAKDRLSAEKTKLSEDLAALKESHASELARLREEHTQELKVLNDHHLAEVRRLEKDKKALTLARNAFMVACFQTGEDLWEWQGHNEELEETVDALKQSMADKYVEGFRSSLAQVGVLFPDLDPDVLAQVDPIKKVQDGRLVSRLPQKNDRVAS</sequence>
<name>A0A2K3NR37_TRIPR</name>
<dbReference type="PANTHER" id="PTHR31099:SF49">
    <property type="entry name" value="MYOSIN HEAVY CHAIN-LIKE PROTEIN"/>
    <property type="match status" value="1"/>
</dbReference>
<feature type="region of interest" description="Disordered" evidence="2">
    <location>
        <begin position="1"/>
        <end position="20"/>
    </location>
</feature>
<organism evidence="4 5">
    <name type="scientific">Trifolium pratense</name>
    <name type="common">Red clover</name>
    <dbReference type="NCBI Taxonomy" id="57577"/>
    <lineage>
        <taxon>Eukaryota</taxon>
        <taxon>Viridiplantae</taxon>
        <taxon>Streptophyta</taxon>
        <taxon>Embryophyta</taxon>
        <taxon>Tracheophyta</taxon>
        <taxon>Spermatophyta</taxon>
        <taxon>Magnoliopsida</taxon>
        <taxon>eudicotyledons</taxon>
        <taxon>Gunneridae</taxon>
        <taxon>Pentapetalae</taxon>
        <taxon>rosids</taxon>
        <taxon>fabids</taxon>
        <taxon>Fabales</taxon>
        <taxon>Fabaceae</taxon>
        <taxon>Papilionoideae</taxon>
        <taxon>50 kb inversion clade</taxon>
        <taxon>NPAAA clade</taxon>
        <taxon>Hologalegina</taxon>
        <taxon>IRL clade</taxon>
        <taxon>Trifolieae</taxon>
        <taxon>Trifolium</taxon>
    </lineage>
</organism>
<evidence type="ECO:0000259" key="3">
    <source>
        <dbReference type="Pfam" id="PF04195"/>
    </source>
</evidence>
<protein>
    <recommendedName>
        <fullName evidence="3">Transposase (putative) gypsy type domain-containing protein</fullName>
    </recommendedName>
</protein>
<dbReference type="Pfam" id="PF04195">
    <property type="entry name" value="Transposase_28"/>
    <property type="match status" value="1"/>
</dbReference>
<gene>
    <name evidence="4" type="ORF">L195_g001956</name>
</gene>
<feature type="region of interest" description="Disordered" evidence="2">
    <location>
        <begin position="366"/>
        <end position="464"/>
    </location>
</feature>
<feature type="compositionally biased region" description="Basic and acidic residues" evidence="2">
    <location>
        <begin position="380"/>
        <end position="404"/>
    </location>
</feature>
<reference evidence="4 5" key="1">
    <citation type="journal article" date="2014" name="Am. J. Bot.">
        <title>Genome assembly and annotation for red clover (Trifolium pratense; Fabaceae).</title>
        <authorList>
            <person name="Istvanek J."/>
            <person name="Jaros M."/>
            <person name="Krenek A."/>
            <person name="Repkova J."/>
        </authorList>
    </citation>
    <scope>NUCLEOTIDE SEQUENCE [LARGE SCALE GENOMIC DNA]</scope>
    <source>
        <strain evidence="5">cv. Tatra</strain>
        <tissue evidence="4">Young leaves</tissue>
    </source>
</reference>
<reference evidence="4 5" key="2">
    <citation type="journal article" date="2017" name="Front. Plant Sci.">
        <title>Gene Classification and Mining of Molecular Markers Useful in Red Clover (Trifolium pratense) Breeding.</title>
        <authorList>
            <person name="Istvanek J."/>
            <person name="Dluhosova J."/>
            <person name="Dluhos P."/>
            <person name="Patkova L."/>
            <person name="Nedelnik J."/>
            <person name="Repkova J."/>
        </authorList>
    </citation>
    <scope>NUCLEOTIDE SEQUENCE [LARGE SCALE GENOMIC DNA]</scope>
    <source>
        <strain evidence="5">cv. Tatra</strain>
        <tissue evidence="4">Young leaves</tissue>
    </source>
</reference>